<comment type="caution">
    <text evidence="11">The sequence shown here is derived from an EMBL/GenBank/DDBJ whole genome shotgun (WGS) entry which is preliminary data.</text>
</comment>
<feature type="signal peptide" evidence="9">
    <location>
        <begin position="1"/>
        <end position="20"/>
    </location>
</feature>
<evidence type="ECO:0000256" key="7">
    <source>
        <dbReference type="ARBA" id="ARBA00023049"/>
    </source>
</evidence>
<keyword evidence="3" id="KW-0479">Metal-binding</keyword>
<dbReference type="InterPro" id="IPR008754">
    <property type="entry name" value="Peptidase_M43"/>
</dbReference>
<feature type="domain" description="Peptidase M43 pregnancy-associated plasma-A" evidence="10">
    <location>
        <begin position="189"/>
        <end position="283"/>
    </location>
</feature>
<keyword evidence="7" id="KW-0482">Metalloprotease</keyword>
<evidence type="ECO:0000256" key="6">
    <source>
        <dbReference type="ARBA" id="ARBA00022833"/>
    </source>
</evidence>
<evidence type="ECO:0000313" key="12">
    <source>
        <dbReference type="Proteomes" id="UP000660262"/>
    </source>
</evidence>
<accession>A0A830HX86</accession>
<dbReference type="OrthoDB" id="549917at2759"/>
<dbReference type="InterPro" id="IPR024079">
    <property type="entry name" value="MetalloPept_cat_dom_sf"/>
</dbReference>
<evidence type="ECO:0000256" key="8">
    <source>
        <dbReference type="ARBA" id="ARBA00023157"/>
    </source>
</evidence>
<gene>
    <name evidence="11" type="ORF">PPROV_000830200</name>
</gene>
<dbReference type="PANTHER" id="PTHR47466">
    <property type="match status" value="1"/>
</dbReference>
<keyword evidence="8" id="KW-1015">Disulfide bond</keyword>
<keyword evidence="6" id="KW-0862">Zinc</keyword>
<dbReference type="GO" id="GO:0008237">
    <property type="term" value="F:metallopeptidase activity"/>
    <property type="evidence" value="ECO:0007669"/>
    <property type="project" value="UniProtKB-KW"/>
</dbReference>
<keyword evidence="4 9" id="KW-0732">Signal</keyword>
<evidence type="ECO:0000256" key="3">
    <source>
        <dbReference type="ARBA" id="ARBA00022723"/>
    </source>
</evidence>
<evidence type="ECO:0000259" key="10">
    <source>
        <dbReference type="Pfam" id="PF05572"/>
    </source>
</evidence>
<evidence type="ECO:0000256" key="2">
    <source>
        <dbReference type="ARBA" id="ARBA00022670"/>
    </source>
</evidence>
<reference evidence="11" key="1">
    <citation type="submission" date="2020-10" db="EMBL/GenBank/DDBJ databases">
        <title>Unveiling of a novel bifunctional photoreceptor, Dualchrome1, isolated from a cosmopolitan green alga.</title>
        <authorList>
            <person name="Suzuki S."/>
            <person name="Kawachi M."/>
        </authorList>
    </citation>
    <scope>NUCLEOTIDE SEQUENCE</scope>
    <source>
        <strain evidence="11">NIES 2893</strain>
    </source>
</reference>
<evidence type="ECO:0000256" key="5">
    <source>
        <dbReference type="ARBA" id="ARBA00022801"/>
    </source>
</evidence>
<sequence>MAVVTTTALLALAFLLLAVASDSPSSCFTTITSVSAAHSQDHHHHWDADNPLGVSKNLSAYERRFNEANLARKCSCAMPPVTESLVADFLSDEMEEEVPTDFSVTLEVAMHVIHAADGTGKVPMESIRRQMDVLNEAFRNEKVGMDGSYDAWPVGIQFTLDENKDVMFVNNSDWYFGCNRNDRDNSMKKKLAVDPTKHVNVYLCELSFGALGLSGAWPWEVPASDPRSGVLVSPFTLPGSNNYPYNLGKTLVHEIGHLFGLRHTFGKFHDKCPDNVNDENDDSIVDTTPLFGPTFGGWVSHDDPPLCTQLASVKSPCVKVRNTSLPPYYGRSTAPNFLDYADDPCVREFTPGQVNEIRHMVLTYRTAWCGDGENKDACYVSRSNNASSTQQQDYYDHMVDIKEAMRRIRTSGDAGLNFMDGLEGGNVTREVLEYAYGIMLSMEDVKRAVRVKCSAENLLDDASSAEACRRLDGFRRSTPEDRLEAWFHSYDNKTCADTMIKRLNALGANASASAQYQALVDEDLSPIQEARDLYGKFI</sequence>
<name>A0A830HX86_9CHLO</name>
<keyword evidence="5" id="KW-0378">Hydrolase</keyword>
<comment type="similarity">
    <text evidence="1">Belongs to the peptidase M43B family.</text>
</comment>
<keyword evidence="12" id="KW-1185">Reference proteome</keyword>
<dbReference type="AlphaFoldDB" id="A0A830HX86"/>
<proteinExistence type="inferred from homology"/>
<dbReference type="GO" id="GO:0006508">
    <property type="term" value="P:proteolysis"/>
    <property type="evidence" value="ECO:0007669"/>
    <property type="project" value="UniProtKB-KW"/>
</dbReference>
<organism evidence="11 12">
    <name type="scientific">Pycnococcus provasolii</name>
    <dbReference type="NCBI Taxonomy" id="41880"/>
    <lineage>
        <taxon>Eukaryota</taxon>
        <taxon>Viridiplantae</taxon>
        <taxon>Chlorophyta</taxon>
        <taxon>Pseudoscourfieldiophyceae</taxon>
        <taxon>Pseudoscourfieldiales</taxon>
        <taxon>Pycnococcaceae</taxon>
        <taxon>Pycnococcus</taxon>
    </lineage>
</organism>
<dbReference type="GO" id="GO:0046872">
    <property type="term" value="F:metal ion binding"/>
    <property type="evidence" value="ECO:0007669"/>
    <property type="project" value="UniProtKB-KW"/>
</dbReference>
<evidence type="ECO:0000256" key="9">
    <source>
        <dbReference type="SAM" id="SignalP"/>
    </source>
</evidence>
<dbReference type="EMBL" id="BNJQ01000025">
    <property type="protein sequence ID" value="GHP09567.1"/>
    <property type="molecule type" value="Genomic_DNA"/>
</dbReference>
<feature type="chain" id="PRO_5032331710" description="Peptidase M43 pregnancy-associated plasma-A domain-containing protein" evidence="9">
    <location>
        <begin position="21"/>
        <end position="538"/>
    </location>
</feature>
<protein>
    <recommendedName>
        <fullName evidence="10">Peptidase M43 pregnancy-associated plasma-A domain-containing protein</fullName>
    </recommendedName>
</protein>
<keyword evidence="2" id="KW-0645">Protease</keyword>
<dbReference type="Gene3D" id="3.40.390.10">
    <property type="entry name" value="Collagenase (Catalytic Domain)"/>
    <property type="match status" value="1"/>
</dbReference>
<evidence type="ECO:0000313" key="11">
    <source>
        <dbReference type="EMBL" id="GHP09567.1"/>
    </source>
</evidence>
<dbReference type="Pfam" id="PF05572">
    <property type="entry name" value="Peptidase_M43"/>
    <property type="match status" value="1"/>
</dbReference>
<dbReference type="Proteomes" id="UP000660262">
    <property type="component" value="Unassembled WGS sequence"/>
</dbReference>
<dbReference type="PANTHER" id="PTHR47466:SF1">
    <property type="entry name" value="METALLOPROTEASE MEP1 (AFU_ORTHOLOGUE AFUA_1G07730)-RELATED"/>
    <property type="match status" value="1"/>
</dbReference>
<dbReference type="SUPFAM" id="SSF55486">
    <property type="entry name" value="Metalloproteases ('zincins'), catalytic domain"/>
    <property type="match status" value="1"/>
</dbReference>
<evidence type="ECO:0000256" key="1">
    <source>
        <dbReference type="ARBA" id="ARBA00008721"/>
    </source>
</evidence>
<evidence type="ECO:0000256" key="4">
    <source>
        <dbReference type="ARBA" id="ARBA00022729"/>
    </source>
</evidence>